<proteinExistence type="inferred from homology"/>
<comment type="similarity">
    <text evidence="3 14">Belongs to the glycosyltransferase 39 family.</text>
</comment>
<evidence type="ECO:0000256" key="4">
    <source>
        <dbReference type="ARBA" id="ARBA00012839"/>
    </source>
</evidence>
<keyword evidence="10 14" id="KW-1133">Transmembrane helix</keyword>
<dbReference type="SMART" id="SM00472">
    <property type="entry name" value="MIR"/>
    <property type="match status" value="2"/>
</dbReference>
<dbReference type="SUPFAM" id="SSF82109">
    <property type="entry name" value="MIR domain"/>
    <property type="match status" value="1"/>
</dbReference>
<accession>A0AAF0DZE0</accession>
<feature type="transmembrane region" description="Helical" evidence="14">
    <location>
        <begin position="231"/>
        <end position="249"/>
    </location>
</feature>
<dbReference type="PANTHER" id="PTHR10050">
    <property type="entry name" value="DOLICHYL-PHOSPHATE-MANNOSE--PROTEIN MANNOSYLTRANSFERASE"/>
    <property type="match status" value="1"/>
</dbReference>
<evidence type="ECO:0000256" key="2">
    <source>
        <dbReference type="ARBA" id="ARBA00004922"/>
    </source>
</evidence>
<sequence length="765" mass="86898">MEPSLRRRQGVPPGPPPAAVHVPESDAKRAVPSAARARSWLVPLVLFVLALAVRVYQLASPAEVVFDEVHFGKFAAFYVTGRYFFDVHPPLAKLIVALGAWLAGFDGSFEFETIGDKYAGTTVPFREMRAFIAVIGALQIPLVYEIMRETGARLSTGVLCALLVMLDNAHVAQTRLILLDAPLILFMLLSLYCYIKFFQQRYRDFSARWWAWLAATGLCLALTVSCKLIGVFAFMTVGGAVVWDLWNLLDIRRGLPMRRFAKHFCARALFLILMPLFVYLFWFWVHFAILTRSGSGDSFMSAEFQQTLVGNEMLEQSIELHAFDAITLKHRGTNAYLHSHPERYPHKYDDGRISSDGQQVTGYPYEDENNFWRIVPVGPVNDDDGFFNVTRRRIYHKQHIRLLHESTNSYLLSHDVAAPLMPTNEEITTLPADQLEADEEAARNALWELHILNGVEGETTWSSRRSWIRLIHVPTRVAVWTYPGSELPEWGFRQQEVNGNKNALDKTATWVVDEVRPDPRSPMYSVRSRPPPPRPLQTLPFLDKFAELQASMLEQNNRLTQTHPYSSRPIMWPFLLQGVSYWSTDNERRQIFFIGNPATWWGGIVAISVFAMLFLTDLLLRRRGIFQIPHAVRERSLRTTGFFAYAWACHYLPFFLMGRQLFLHHYLPAHICAVLVLGGMLDFFTSYSVDFPLNAGGPSLTPDRMRGRTAREHSTIHIVLVALAAAGTAAVFVYLAPLTYGHVSLDPAGVNARKILSAWQLHYAK</sequence>
<dbReference type="InterPro" id="IPR032421">
    <property type="entry name" value="PMT_4TMC"/>
</dbReference>
<evidence type="ECO:0000313" key="18">
    <source>
        <dbReference type="Proteomes" id="UP001214603"/>
    </source>
</evidence>
<evidence type="ECO:0000256" key="15">
    <source>
        <dbReference type="SAM" id="MobiDB-lite"/>
    </source>
</evidence>
<evidence type="ECO:0000256" key="14">
    <source>
        <dbReference type="RuleBase" id="RU367007"/>
    </source>
</evidence>
<evidence type="ECO:0000256" key="8">
    <source>
        <dbReference type="ARBA" id="ARBA00022737"/>
    </source>
</evidence>
<feature type="region of interest" description="Disordered" evidence="15">
    <location>
        <begin position="1"/>
        <end position="25"/>
    </location>
</feature>
<dbReference type="InterPro" id="IPR003342">
    <property type="entry name" value="ArnT-like_N"/>
</dbReference>
<dbReference type="InterPro" id="IPR027005">
    <property type="entry name" value="PMT-like"/>
</dbReference>
<dbReference type="Pfam" id="PF16192">
    <property type="entry name" value="PMT_4TMC"/>
    <property type="match status" value="1"/>
</dbReference>
<feature type="domain" description="MIR" evidence="16">
    <location>
        <begin position="317"/>
        <end position="377"/>
    </location>
</feature>
<comment type="catalytic activity">
    <reaction evidence="13 14">
        <text>a di-trans,poly-cis-dolichyl beta-D-mannosyl phosphate + L-seryl-[protein] = 3-O-(alpha-D-mannosyl)-L-seryl-[protein] + a di-trans,poly-cis-dolichyl phosphate + H(+)</text>
        <dbReference type="Rhea" id="RHEA:17377"/>
        <dbReference type="Rhea" id="RHEA-COMP:9863"/>
        <dbReference type="Rhea" id="RHEA-COMP:13546"/>
        <dbReference type="Rhea" id="RHEA-COMP:19498"/>
        <dbReference type="Rhea" id="RHEA-COMP:19501"/>
        <dbReference type="ChEBI" id="CHEBI:15378"/>
        <dbReference type="ChEBI" id="CHEBI:29999"/>
        <dbReference type="ChEBI" id="CHEBI:57683"/>
        <dbReference type="ChEBI" id="CHEBI:58211"/>
        <dbReference type="ChEBI" id="CHEBI:137321"/>
        <dbReference type="EC" id="2.4.1.109"/>
    </reaction>
</comment>
<organism evidence="17 18">
    <name type="scientific">Malassezia obtusa</name>
    <dbReference type="NCBI Taxonomy" id="76774"/>
    <lineage>
        <taxon>Eukaryota</taxon>
        <taxon>Fungi</taxon>
        <taxon>Dikarya</taxon>
        <taxon>Basidiomycota</taxon>
        <taxon>Ustilaginomycotina</taxon>
        <taxon>Malasseziomycetes</taxon>
        <taxon>Malasseziales</taxon>
        <taxon>Malasseziaceae</taxon>
        <taxon>Malassezia</taxon>
    </lineage>
</organism>
<evidence type="ECO:0000256" key="10">
    <source>
        <dbReference type="ARBA" id="ARBA00022989"/>
    </source>
</evidence>
<evidence type="ECO:0000256" key="1">
    <source>
        <dbReference type="ARBA" id="ARBA00004477"/>
    </source>
</evidence>
<evidence type="ECO:0000259" key="16">
    <source>
        <dbReference type="PROSITE" id="PS50919"/>
    </source>
</evidence>
<feature type="transmembrane region" description="Helical" evidence="14">
    <location>
        <begin position="177"/>
        <end position="195"/>
    </location>
</feature>
<gene>
    <name evidence="17" type="primary">PMT4</name>
    <name evidence="17" type="ORF">MOBT1_001108</name>
</gene>
<evidence type="ECO:0000313" key="17">
    <source>
        <dbReference type="EMBL" id="WFD02426.1"/>
    </source>
</evidence>
<keyword evidence="11 14" id="KW-0472">Membrane</keyword>
<feature type="transmembrane region" description="Helical" evidence="14">
    <location>
        <begin position="714"/>
        <end position="736"/>
    </location>
</feature>
<dbReference type="EMBL" id="CP119935">
    <property type="protein sequence ID" value="WFD02426.1"/>
    <property type="molecule type" value="Genomic_DNA"/>
</dbReference>
<name>A0AAF0DZE0_9BASI</name>
<keyword evidence="6 14" id="KW-0808">Transferase</keyword>
<evidence type="ECO:0000256" key="11">
    <source>
        <dbReference type="ARBA" id="ARBA00023136"/>
    </source>
</evidence>
<dbReference type="CDD" id="cd23285">
    <property type="entry name" value="beta-trefoil_MIR_PMT4-like"/>
    <property type="match status" value="1"/>
</dbReference>
<dbReference type="EC" id="2.4.1.109" evidence="4 14"/>
<evidence type="ECO:0000256" key="5">
    <source>
        <dbReference type="ARBA" id="ARBA00022676"/>
    </source>
</evidence>
<evidence type="ECO:0000256" key="3">
    <source>
        <dbReference type="ARBA" id="ARBA00007222"/>
    </source>
</evidence>
<comment type="function">
    <text evidence="14">Transfers mannose from Dol-P-mannose to Ser or Thr residues on proteins.</text>
</comment>
<feature type="transmembrane region" description="Helical" evidence="14">
    <location>
        <begin position="128"/>
        <end position="147"/>
    </location>
</feature>
<comment type="pathway">
    <text evidence="2 14">Protein modification; protein glycosylation.</text>
</comment>
<keyword evidence="7 14" id="KW-0812">Transmembrane</keyword>
<keyword evidence="8" id="KW-0677">Repeat</keyword>
<dbReference type="Gene3D" id="2.80.10.50">
    <property type="match status" value="1"/>
</dbReference>
<dbReference type="GO" id="GO:0005789">
    <property type="term" value="C:endoplasmic reticulum membrane"/>
    <property type="evidence" value="ECO:0007669"/>
    <property type="project" value="UniProtKB-SubCell"/>
</dbReference>
<feature type="transmembrane region" description="Helical" evidence="14">
    <location>
        <begin position="668"/>
        <end position="693"/>
    </location>
</feature>
<dbReference type="AlphaFoldDB" id="A0AAF0DZE0"/>
<reference evidence="17" key="1">
    <citation type="submission" date="2023-03" db="EMBL/GenBank/DDBJ databases">
        <title>Mating type loci evolution in Malassezia.</title>
        <authorList>
            <person name="Coelho M.A."/>
        </authorList>
    </citation>
    <scope>NUCLEOTIDE SEQUENCE</scope>
    <source>
        <strain evidence="17">CBS 7876</strain>
    </source>
</reference>
<protein>
    <recommendedName>
        <fullName evidence="4 14">Dolichyl-phosphate-mannose--protein mannosyltransferase</fullName>
        <ecNumber evidence="4 14">2.4.1.109</ecNumber>
    </recommendedName>
</protein>
<comment type="catalytic activity">
    <reaction evidence="12 14">
        <text>a di-trans,poly-cis-dolichyl beta-D-mannosyl phosphate + L-threonyl-[protein] = 3-O-(alpha-D-mannosyl)-L-threonyl-[protein] + a di-trans,poly-cis-dolichyl phosphate + H(+)</text>
        <dbReference type="Rhea" id="RHEA:53396"/>
        <dbReference type="Rhea" id="RHEA-COMP:11060"/>
        <dbReference type="Rhea" id="RHEA-COMP:13547"/>
        <dbReference type="Rhea" id="RHEA-COMP:19498"/>
        <dbReference type="Rhea" id="RHEA-COMP:19501"/>
        <dbReference type="ChEBI" id="CHEBI:15378"/>
        <dbReference type="ChEBI" id="CHEBI:30013"/>
        <dbReference type="ChEBI" id="CHEBI:57683"/>
        <dbReference type="ChEBI" id="CHEBI:58211"/>
        <dbReference type="ChEBI" id="CHEBI:137323"/>
        <dbReference type="EC" id="2.4.1.109"/>
    </reaction>
</comment>
<feature type="transmembrane region" description="Helical" evidence="14">
    <location>
        <begin position="641"/>
        <end position="662"/>
    </location>
</feature>
<feature type="transmembrane region" description="Helical" evidence="14">
    <location>
        <begin position="598"/>
        <end position="620"/>
    </location>
</feature>
<dbReference type="PROSITE" id="PS50919">
    <property type="entry name" value="MIR"/>
    <property type="match status" value="2"/>
</dbReference>
<dbReference type="InterPro" id="IPR036300">
    <property type="entry name" value="MIR_dom_sf"/>
</dbReference>
<comment type="subcellular location">
    <subcellularLocation>
        <location evidence="1 14">Endoplasmic reticulum membrane</location>
        <topology evidence="1 14">Multi-pass membrane protein</topology>
    </subcellularLocation>
</comment>
<dbReference type="Pfam" id="PF02815">
    <property type="entry name" value="MIR"/>
    <property type="match status" value="1"/>
</dbReference>
<feature type="transmembrane region" description="Helical" evidence="14">
    <location>
        <begin position="39"/>
        <end position="59"/>
    </location>
</feature>
<feature type="transmembrane region" description="Helical" evidence="14">
    <location>
        <begin position="269"/>
        <end position="290"/>
    </location>
</feature>
<evidence type="ECO:0000256" key="9">
    <source>
        <dbReference type="ARBA" id="ARBA00022824"/>
    </source>
</evidence>
<keyword evidence="5 14" id="KW-0328">Glycosyltransferase</keyword>
<dbReference type="InterPro" id="IPR016093">
    <property type="entry name" value="MIR_motif"/>
</dbReference>
<dbReference type="Pfam" id="PF02366">
    <property type="entry name" value="PMT"/>
    <property type="match status" value="1"/>
</dbReference>
<dbReference type="GO" id="GO:0004169">
    <property type="term" value="F:dolichyl-phosphate-mannose-protein mannosyltransferase activity"/>
    <property type="evidence" value="ECO:0007669"/>
    <property type="project" value="UniProtKB-UniRule"/>
</dbReference>
<dbReference type="PANTHER" id="PTHR10050:SF51">
    <property type="entry name" value="PROTEIN O-MANNOSYL-TRANSFERASE 1"/>
    <property type="match status" value="1"/>
</dbReference>
<evidence type="ECO:0000256" key="13">
    <source>
        <dbReference type="ARBA" id="ARBA00045102"/>
    </source>
</evidence>
<keyword evidence="9 14" id="KW-0256">Endoplasmic reticulum</keyword>
<evidence type="ECO:0000256" key="6">
    <source>
        <dbReference type="ARBA" id="ARBA00022679"/>
    </source>
</evidence>
<evidence type="ECO:0000256" key="7">
    <source>
        <dbReference type="ARBA" id="ARBA00022692"/>
    </source>
</evidence>
<feature type="transmembrane region" description="Helical" evidence="14">
    <location>
        <begin position="207"/>
        <end position="225"/>
    </location>
</feature>
<evidence type="ECO:0000256" key="12">
    <source>
        <dbReference type="ARBA" id="ARBA00045085"/>
    </source>
</evidence>
<dbReference type="Proteomes" id="UP001214603">
    <property type="component" value="Chromosome 2"/>
</dbReference>
<keyword evidence="18" id="KW-1185">Reference proteome</keyword>
<feature type="domain" description="MIR" evidence="16">
    <location>
        <begin position="391"/>
        <end position="452"/>
    </location>
</feature>